<dbReference type="Proteomes" id="UP000652176">
    <property type="component" value="Unassembled WGS sequence"/>
</dbReference>
<protein>
    <submittedName>
        <fullName evidence="1">DUF934 domain-containing protein</fullName>
    </submittedName>
</protein>
<evidence type="ECO:0000313" key="2">
    <source>
        <dbReference type="Proteomes" id="UP000652176"/>
    </source>
</evidence>
<dbReference type="Pfam" id="PF06073">
    <property type="entry name" value="DUF934"/>
    <property type="match status" value="1"/>
</dbReference>
<keyword evidence="2" id="KW-1185">Reference proteome</keyword>
<sequence length="151" mass="16923">MQIIKDRQLVDNTWTFIADDSPLPENGDITVTLARWLADKEQLLKRPGKTGVRINPSEQIELLAGDLAKVGVIELNFPIFGDGRLFSQARLLRSRDGYLGEIRAVGDYLPDQVFYLARVGVNAFEFADPNHIQEALAAMNNFSVRYQASTN</sequence>
<accession>A0ABR9CVM2</accession>
<reference evidence="1 2" key="1">
    <citation type="submission" date="2020-09" db="EMBL/GenBank/DDBJ databases">
        <title>Methylomonas albis sp. nov. and Methylomonas fluvii sp. nov.: Two cold-adapted methanotrophs from the River Elbe and an amended description of Methylovulum psychrotolerans strain Eb1.</title>
        <authorList>
            <person name="Bussmann I.K."/>
            <person name="Klings K.-W."/>
            <person name="Warnstedt J."/>
            <person name="Hoppert M."/>
            <person name="Saborowski A."/>
            <person name="Horn F."/>
            <person name="Liebner S."/>
        </authorList>
    </citation>
    <scope>NUCLEOTIDE SEQUENCE [LARGE SCALE GENOMIC DNA]</scope>
    <source>
        <strain evidence="1 2">EbA</strain>
    </source>
</reference>
<organism evidence="1 2">
    <name type="scientific">Methylomonas albis</name>
    <dbReference type="NCBI Taxonomy" id="1854563"/>
    <lineage>
        <taxon>Bacteria</taxon>
        <taxon>Pseudomonadati</taxon>
        <taxon>Pseudomonadota</taxon>
        <taxon>Gammaproteobacteria</taxon>
        <taxon>Methylococcales</taxon>
        <taxon>Methylococcaceae</taxon>
        <taxon>Methylomonas</taxon>
    </lineage>
</organism>
<dbReference type="InterPro" id="IPR008318">
    <property type="entry name" value="UCP030820"/>
</dbReference>
<gene>
    <name evidence="1" type="ORF">IE877_01055</name>
</gene>
<evidence type="ECO:0000313" key="1">
    <source>
        <dbReference type="EMBL" id="MBD9354491.1"/>
    </source>
</evidence>
<comment type="caution">
    <text evidence="1">The sequence shown here is derived from an EMBL/GenBank/DDBJ whole genome shotgun (WGS) entry which is preliminary data.</text>
</comment>
<dbReference type="PIRSF" id="PIRSF030820">
    <property type="entry name" value="UCP030820"/>
    <property type="match status" value="1"/>
</dbReference>
<proteinExistence type="predicted"/>
<name>A0ABR9CVM2_9GAMM</name>
<dbReference type="RefSeq" id="WP_192372427.1">
    <property type="nucleotide sequence ID" value="NZ_CAJHIV010000001.1"/>
</dbReference>
<dbReference type="EMBL" id="JACXSS010000001">
    <property type="protein sequence ID" value="MBD9354491.1"/>
    <property type="molecule type" value="Genomic_DNA"/>
</dbReference>